<gene>
    <name evidence="1" type="ORF">Q9291_11905</name>
</gene>
<dbReference type="PANTHER" id="PTHR35175:SF2">
    <property type="entry name" value="DUF1289 DOMAIN-CONTAINING PROTEIN"/>
    <property type="match status" value="1"/>
</dbReference>
<proteinExistence type="predicted"/>
<evidence type="ECO:0000313" key="2">
    <source>
        <dbReference type="Proteomes" id="UP001225906"/>
    </source>
</evidence>
<dbReference type="InterPro" id="IPR010710">
    <property type="entry name" value="DUF1289"/>
</dbReference>
<accession>A0ABT9JVR0</accession>
<dbReference type="RefSeq" id="WP_306390285.1">
    <property type="nucleotide sequence ID" value="NZ_JAVCAP010000026.1"/>
</dbReference>
<name>A0ABT9JVR0_9PROT</name>
<sequence length="60" mass="6779">MSEEEVQSPCIGVCTIDEANGFCQGCFRTLEEIQGWWDFDNVKKAEVVNMATQRETAAFD</sequence>
<dbReference type="EMBL" id="JAVCAP010000026">
    <property type="protein sequence ID" value="MDP8568554.1"/>
    <property type="molecule type" value="Genomic_DNA"/>
</dbReference>
<dbReference type="PANTHER" id="PTHR35175">
    <property type="entry name" value="DUF1289 DOMAIN-CONTAINING PROTEIN"/>
    <property type="match status" value="1"/>
</dbReference>
<organism evidence="1 2">
    <name type="scientific">Methylophilus aquaticus</name>
    <dbReference type="NCBI Taxonomy" id="1971610"/>
    <lineage>
        <taxon>Bacteria</taxon>
        <taxon>Pseudomonadati</taxon>
        <taxon>Pseudomonadota</taxon>
        <taxon>Betaproteobacteria</taxon>
        <taxon>Nitrosomonadales</taxon>
        <taxon>Methylophilaceae</taxon>
        <taxon>Methylophilus</taxon>
    </lineage>
</organism>
<evidence type="ECO:0000313" key="1">
    <source>
        <dbReference type="EMBL" id="MDP8568554.1"/>
    </source>
</evidence>
<dbReference type="Proteomes" id="UP001225906">
    <property type="component" value="Unassembled WGS sequence"/>
</dbReference>
<reference evidence="2" key="1">
    <citation type="journal article" date="2019" name="Int. J. Syst. Evol. Microbiol.">
        <title>The Global Catalogue of Microorganisms (GCM) 10K type strain sequencing project: providing services to taxonomists for standard genome sequencing and annotation.</title>
        <authorList>
            <consortium name="The Broad Institute Genomics Platform"/>
            <consortium name="The Broad Institute Genome Sequencing Center for Infectious Disease"/>
            <person name="Wu L."/>
            <person name="Ma J."/>
        </authorList>
    </citation>
    <scope>NUCLEOTIDE SEQUENCE [LARGE SCALE GENOMIC DNA]</scope>
    <source>
        <strain evidence="2">VKM B-3159</strain>
    </source>
</reference>
<comment type="caution">
    <text evidence="1">The sequence shown here is derived from an EMBL/GenBank/DDBJ whole genome shotgun (WGS) entry which is preliminary data.</text>
</comment>
<keyword evidence="2" id="KW-1185">Reference proteome</keyword>
<protein>
    <submittedName>
        <fullName evidence="1">DUF1289 domain-containing protein</fullName>
    </submittedName>
</protein>
<dbReference type="Pfam" id="PF06945">
    <property type="entry name" value="DUF1289"/>
    <property type="match status" value="1"/>
</dbReference>